<keyword evidence="2 6" id="KW-0732">Signal</keyword>
<proteinExistence type="inferred from homology"/>
<evidence type="ECO:0000313" key="8">
    <source>
        <dbReference type="EMBL" id="SNB71802.1"/>
    </source>
</evidence>
<evidence type="ECO:0000313" key="9">
    <source>
        <dbReference type="Proteomes" id="UP000198418"/>
    </source>
</evidence>
<feature type="signal peptide" evidence="6">
    <location>
        <begin position="1"/>
        <end position="20"/>
    </location>
</feature>
<organism evidence="8 9">
    <name type="scientific">Rhodoblastus acidophilus</name>
    <name type="common">Rhodopseudomonas acidophila</name>
    <dbReference type="NCBI Taxonomy" id="1074"/>
    <lineage>
        <taxon>Bacteria</taxon>
        <taxon>Pseudomonadati</taxon>
        <taxon>Pseudomonadota</taxon>
        <taxon>Alphaproteobacteria</taxon>
        <taxon>Hyphomicrobiales</taxon>
        <taxon>Rhodoblastaceae</taxon>
        <taxon>Rhodoblastus</taxon>
    </lineage>
</organism>
<evidence type="ECO:0000256" key="3">
    <source>
        <dbReference type="ARBA" id="ARBA00023136"/>
    </source>
</evidence>
<dbReference type="Gene3D" id="2.40.160.20">
    <property type="match status" value="1"/>
</dbReference>
<evidence type="ECO:0000256" key="5">
    <source>
        <dbReference type="ARBA" id="ARBA00038306"/>
    </source>
</evidence>
<evidence type="ECO:0000256" key="6">
    <source>
        <dbReference type="SAM" id="SignalP"/>
    </source>
</evidence>
<dbReference type="OrthoDB" id="9815357at2"/>
<dbReference type="InterPro" id="IPR011250">
    <property type="entry name" value="OMP/PagP_B-barrel"/>
</dbReference>
<dbReference type="PANTHER" id="PTHR34001">
    <property type="entry name" value="BLL7405 PROTEIN"/>
    <property type="match status" value="1"/>
</dbReference>
<evidence type="ECO:0000259" key="7">
    <source>
        <dbReference type="Pfam" id="PF13505"/>
    </source>
</evidence>
<gene>
    <name evidence="8" type="ORF">SAMN06265338_104221</name>
</gene>
<keyword evidence="3" id="KW-0472">Membrane</keyword>
<keyword evidence="4" id="KW-0998">Cell outer membrane</keyword>
<dbReference type="AlphaFoldDB" id="A0A212RHV1"/>
<name>A0A212RHV1_RHOAC</name>
<keyword evidence="9" id="KW-1185">Reference proteome</keyword>
<evidence type="ECO:0000256" key="2">
    <source>
        <dbReference type="ARBA" id="ARBA00022729"/>
    </source>
</evidence>
<reference evidence="9" key="1">
    <citation type="submission" date="2017-06" db="EMBL/GenBank/DDBJ databases">
        <authorList>
            <person name="Varghese N."/>
            <person name="Submissions S."/>
        </authorList>
    </citation>
    <scope>NUCLEOTIDE SEQUENCE [LARGE SCALE GENOMIC DNA]</scope>
    <source>
        <strain evidence="9">DSM 137</strain>
    </source>
</reference>
<dbReference type="RefSeq" id="WP_088520669.1">
    <property type="nucleotide sequence ID" value="NZ_FYDG01000004.1"/>
</dbReference>
<dbReference type="InterPro" id="IPR027385">
    <property type="entry name" value="Beta-barrel_OMP"/>
</dbReference>
<dbReference type="EMBL" id="FYDG01000004">
    <property type="protein sequence ID" value="SNB71802.1"/>
    <property type="molecule type" value="Genomic_DNA"/>
</dbReference>
<dbReference type="SUPFAM" id="SSF56925">
    <property type="entry name" value="OMPA-like"/>
    <property type="match status" value="1"/>
</dbReference>
<evidence type="ECO:0000256" key="1">
    <source>
        <dbReference type="ARBA" id="ARBA00004442"/>
    </source>
</evidence>
<feature type="domain" description="Outer membrane protein beta-barrel" evidence="7">
    <location>
        <begin position="31"/>
        <end position="241"/>
    </location>
</feature>
<dbReference type="GO" id="GO:0009279">
    <property type="term" value="C:cell outer membrane"/>
    <property type="evidence" value="ECO:0007669"/>
    <property type="project" value="UniProtKB-SubCell"/>
</dbReference>
<sequence length="255" mass="25620">MRLLTLASITLASLAGSALAADLPSSKAAPLLAPAPTADWTGFYIGANVGYGGDTFDYPVNVARVGSGSAHLTSGGVLGGGQVGYNKQFGSYLLGLEADIQGTDVKAELGAGGAVGGTTFDGKAGSSLDYFGTVRGRLGYLATSNILVYATGGFAYGGLNSYAKGSIAGVGSASLTKDSDLTGWTVGGGAELALNPQWSVKGEYLYADLGKATLASGNILGTSASLSVKPTVNVFRIGLNYKLDAFDVASVIAKY</sequence>
<evidence type="ECO:0000256" key="4">
    <source>
        <dbReference type="ARBA" id="ARBA00023237"/>
    </source>
</evidence>
<protein>
    <submittedName>
        <fullName evidence="8">Outer membrane immunogenic protein</fullName>
    </submittedName>
</protein>
<comment type="subcellular location">
    <subcellularLocation>
        <location evidence="1">Cell outer membrane</location>
    </subcellularLocation>
</comment>
<dbReference type="InterPro" id="IPR051692">
    <property type="entry name" value="OMP-like"/>
</dbReference>
<feature type="chain" id="PRO_5013075358" evidence="6">
    <location>
        <begin position="21"/>
        <end position="255"/>
    </location>
</feature>
<dbReference type="Proteomes" id="UP000198418">
    <property type="component" value="Unassembled WGS sequence"/>
</dbReference>
<dbReference type="PANTHER" id="PTHR34001:SF3">
    <property type="entry name" value="BLL7405 PROTEIN"/>
    <property type="match status" value="1"/>
</dbReference>
<dbReference type="Pfam" id="PF13505">
    <property type="entry name" value="OMP_b-brl"/>
    <property type="match status" value="1"/>
</dbReference>
<comment type="similarity">
    <text evidence="5">Belongs to the Omp25/RopB family.</text>
</comment>
<accession>A0A212RHV1</accession>